<reference evidence="3 4" key="1">
    <citation type="submission" date="2017-02" db="EMBL/GenBank/DDBJ databases">
        <title>Whole genome sequencing of Metallibacterium scheffleri DSM 24874 (T).</title>
        <authorList>
            <person name="Kumar S."/>
            <person name="Patil P."/>
            <person name="Patil P.B."/>
        </authorList>
    </citation>
    <scope>NUCLEOTIDE SEQUENCE [LARGE SCALE GENOMIC DNA]</scope>
    <source>
        <strain evidence="3 4">DSM 24874</strain>
    </source>
</reference>
<feature type="domain" description="DUF3631" evidence="2">
    <location>
        <begin position="257"/>
        <end position="436"/>
    </location>
</feature>
<dbReference type="STRING" id="993689.GCA_002077135_01376"/>
<proteinExistence type="predicted"/>
<dbReference type="Pfam" id="PF12307">
    <property type="entry name" value="DUF3631"/>
    <property type="match status" value="1"/>
</dbReference>
<feature type="region of interest" description="Disordered" evidence="1">
    <location>
        <begin position="443"/>
        <end position="499"/>
    </location>
</feature>
<protein>
    <recommendedName>
        <fullName evidence="2">DUF3631 domain-containing protein</fullName>
    </recommendedName>
</protein>
<evidence type="ECO:0000313" key="4">
    <source>
        <dbReference type="Proteomes" id="UP000307749"/>
    </source>
</evidence>
<dbReference type="RefSeq" id="WP_081126668.1">
    <property type="nucleotide sequence ID" value="NZ_LDOS01000001.1"/>
</dbReference>
<keyword evidence="4" id="KW-1185">Reference proteome</keyword>
<evidence type="ECO:0000259" key="2">
    <source>
        <dbReference type="Pfam" id="PF12307"/>
    </source>
</evidence>
<accession>A0A4S3KLE7</accession>
<sequence>MTADRAALCVFRDNRPGQVDPETTYAQPDTTAERIAELAQLGPVDYERQRTDAALELGLRASVLDDQVGAQRKKPDQVESAAAMFDEPAAWPHPVDGARLLTEIAGTFSRFVVADLPTIHAAALWTVHTHLLDVLTVSPIAHISAPEKRCGKTVMLSCVGKLAHRPLQASSISPAAVFRAVEKWRPTLLIDEADSFLRDNEPLRGILNSGHTRDSAFVIRCEGDDFEPQRFSTWAGKAISGIGRIADTLEDRAIPLRMRRKLQGERVESLRRAPPETFGIVRAQIIRWTADNAERIGRTLPASVPGLNDRAQDNFEPLLAIAEVAGGDWPKLARDAAMALCGQPTDAPADELLAAIREAFDARGVDRIASADVVEALAADAEGPWATWNRGKPITPRQVARKLGEFGISPVNIRLPSGATPKGYHRHAFEDAWSRYLASPDTPLLSATPPQRRQDAGSSGFDIRHTVPPVADEKAPKPKHDAACGGVADRNPLPARVRL</sequence>
<feature type="compositionally biased region" description="Basic and acidic residues" evidence="1">
    <location>
        <begin position="471"/>
        <end position="482"/>
    </location>
</feature>
<dbReference type="InterPro" id="IPR022081">
    <property type="entry name" value="DUF3631"/>
</dbReference>
<evidence type="ECO:0000313" key="3">
    <source>
        <dbReference type="EMBL" id="THD09695.1"/>
    </source>
</evidence>
<comment type="caution">
    <text evidence="3">The sequence shown here is derived from an EMBL/GenBank/DDBJ whole genome shotgun (WGS) entry which is preliminary data.</text>
</comment>
<organism evidence="3 4">
    <name type="scientific">Metallibacterium scheffleri</name>
    <dbReference type="NCBI Taxonomy" id="993689"/>
    <lineage>
        <taxon>Bacteria</taxon>
        <taxon>Pseudomonadati</taxon>
        <taxon>Pseudomonadota</taxon>
        <taxon>Gammaproteobacteria</taxon>
        <taxon>Lysobacterales</taxon>
        <taxon>Rhodanobacteraceae</taxon>
        <taxon>Metallibacterium</taxon>
    </lineage>
</organism>
<name>A0A4S3KLE7_9GAMM</name>
<gene>
    <name evidence="3" type="ORF">B1806_10200</name>
</gene>
<dbReference type="OrthoDB" id="5959484at2"/>
<dbReference type="Proteomes" id="UP000307749">
    <property type="component" value="Unassembled WGS sequence"/>
</dbReference>
<dbReference type="EMBL" id="MWQO01000036">
    <property type="protein sequence ID" value="THD09695.1"/>
    <property type="molecule type" value="Genomic_DNA"/>
</dbReference>
<dbReference type="AlphaFoldDB" id="A0A4S3KLE7"/>
<evidence type="ECO:0000256" key="1">
    <source>
        <dbReference type="SAM" id="MobiDB-lite"/>
    </source>
</evidence>